<dbReference type="Gene3D" id="6.10.140.1060">
    <property type="match status" value="1"/>
</dbReference>
<gene>
    <name evidence="24" type="ORF">DYB37_001333</name>
</gene>
<keyword evidence="7" id="KW-1003">Cell membrane</keyword>
<feature type="domain" description="AAA+ ATPase" evidence="23">
    <location>
        <begin position="1694"/>
        <end position="1831"/>
    </location>
</feature>
<dbReference type="InterPro" id="IPR042222">
    <property type="entry name" value="Dynein_2_N"/>
</dbReference>
<protein>
    <recommendedName>
        <fullName evidence="21">Cytoplasmic dynein 2 heavy chain 1</fullName>
    </recommendedName>
</protein>
<dbReference type="GO" id="GO:0009435">
    <property type="term" value="P:NAD+ biosynthetic process"/>
    <property type="evidence" value="ECO:0007669"/>
    <property type="project" value="UniProtKB-UniPathway"/>
</dbReference>
<dbReference type="InterPro" id="IPR013594">
    <property type="entry name" value="Dynein_heavy_tail"/>
</dbReference>
<dbReference type="Pfam" id="PF12777">
    <property type="entry name" value="MT"/>
    <property type="match status" value="1"/>
</dbReference>
<dbReference type="GO" id="GO:0045505">
    <property type="term" value="F:dynein intermediate chain binding"/>
    <property type="evidence" value="ECO:0007669"/>
    <property type="project" value="InterPro"/>
</dbReference>
<keyword evidence="10" id="KW-0493">Microtubule</keyword>
<dbReference type="FunFam" id="3.40.50.300:FF:000598">
    <property type="entry name" value="Dynein cytoplasmic 2 heavy chain 1"/>
    <property type="match status" value="1"/>
</dbReference>
<dbReference type="SUPFAM" id="SSF52540">
    <property type="entry name" value="P-loop containing nucleoside triphosphate hydrolases"/>
    <property type="match status" value="4"/>
</dbReference>
<dbReference type="Pfam" id="PF04095">
    <property type="entry name" value="NAPRTase"/>
    <property type="match status" value="1"/>
</dbReference>
<dbReference type="Gene3D" id="1.20.1270.280">
    <property type="match status" value="1"/>
</dbReference>
<evidence type="ECO:0000256" key="15">
    <source>
        <dbReference type="ARBA" id="ARBA00023054"/>
    </source>
</evidence>
<dbReference type="InterPro" id="IPR004273">
    <property type="entry name" value="Dynein_heavy_D6_P-loop"/>
</dbReference>
<accession>A0A418EVD1</accession>
<dbReference type="Gene3D" id="3.20.180.20">
    <property type="entry name" value="Dynein heavy chain, N-terminal domain 2"/>
    <property type="match status" value="1"/>
</dbReference>
<dbReference type="GO" id="GO:0005874">
    <property type="term" value="C:microtubule"/>
    <property type="evidence" value="ECO:0007669"/>
    <property type="project" value="UniProtKB-KW"/>
</dbReference>
<keyword evidence="11" id="KW-0547">Nucleotide-binding</keyword>
<keyword evidence="15 22" id="KW-0175">Coiled coil</keyword>
<dbReference type="SMART" id="SM00382">
    <property type="entry name" value="AAA"/>
    <property type="match status" value="3"/>
</dbReference>
<evidence type="ECO:0000256" key="6">
    <source>
        <dbReference type="ARBA" id="ARBA00022473"/>
    </source>
</evidence>
<dbReference type="FunFam" id="3.20.180.20:FF:000002">
    <property type="entry name" value="Cytoplasmic dynein heavy chain 1"/>
    <property type="match status" value="1"/>
</dbReference>
<feature type="coiled-coil region" evidence="22">
    <location>
        <begin position="697"/>
        <end position="731"/>
    </location>
</feature>
<dbReference type="InterPro" id="IPR035706">
    <property type="entry name" value="AAA_9"/>
</dbReference>
<keyword evidence="13" id="KW-0067">ATP-binding</keyword>
<dbReference type="InterPro" id="IPR041619">
    <property type="entry name" value="NAPRTase_C"/>
</dbReference>
<dbReference type="Gene3D" id="3.20.140.10">
    <property type="entry name" value="nicotinate phosphoribosyltransferase"/>
    <property type="match status" value="1"/>
</dbReference>
<evidence type="ECO:0000256" key="1">
    <source>
        <dbReference type="ARBA" id="ARBA00004202"/>
    </source>
</evidence>
<dbReference type="Pfam" id="PF12775">
    <property type="entry name" value="AAA_7"/>
    <property type="match status" value="1"/>
</dbReference>
<evidence type="ECO:0000256" key="17">
    <source>
        <dbReference type="ARBA" id="ARBA00023136"/>
    </source>
</evidence>
<evidence type="ECO:0000256" key="10">
    <source>
        <dbReference type="ARBA" id="ARBA00022701"/>
    </source>
</evidence>
<evidence type="ECO:0000256" key="11">
    <source>
        <dbReference type="ARBA" id="ARBA00022741"/>
    </source>
</evidence>
<evidence type="ECO:0000256" key="14">
    <source>
        <dbReference type="ARBA" id="ARBA00023017"/>
    </source>
</evidence>
<dbReference type="Proteomes" id="UP000285430">
    <property type="component" value="Unassembled WGS sequence"/>
</dbReference>
<dbReference type="Pfam" id="PF21264">
    <property type="entry name" value="DYNC2H1_AAA_dom"/>
    <property type="match status" value="1"/>
</dbReference>
<dbReference type="Gene3D" id="1.20.920.20">
    <property type="match status" value="1"/>
</dbReference>
<evidence type="ECO:0000256" key="21">
    <source>
        <dbReference type="ARBA" id="ARBA00023902"/>
    </source>
</evidence>
<feature type="coiled-coil region" evidence="22">
    <location>
        <begin position="3074"/>
        <end position="3101"/>
    </location>
</feature>
<evidence type="ECO:0000256" key="5">
    <source>
        <dbReference type="ARBA" id="ARBA00010897"/>
    </source>
</evidence>
<dbReference type="Pfam" id="PF12774">
    <property type="entry name" value="AAA_6"/>
    <property type="match status" value="1"/>
</dbReference>
<evidence type="ECO:0000256" key="8">
    <source>
        <dbReference type="ARBA" id="ARBA00022490"/>
    </source>
</evidence>
<sequence length="4700" mass="527120">MVPVHSFAPSTVTVWNTRESMGREGMDVRRSYVLQLLESLWRDKGADLSQITEDKALASFLDDTACTLLQVRLGADKKISLSTTVQWDDSNNAAEGTSAQAVLLVKTLPQPLTADNLSTNIQVSSMTNSPLYSLFQSVHNIYAPLLLNGGSASLSQKLKDVLLELDAGLQTTVREKGTNDKGGDVNLFGIVTVQDEVQFWENNMTGRDRERASKFSSSLDAIQSRYGTLDALTFDDMSELLDDTNNTADDIWRADLDGAAQYPQKRMVHFFGLVDHALNRYPFIVLKAGTLNVWKGAFHAVQVTLTQSIALCEKWIGYMEQLTGTFWPSYAEHPWDGHAHDDALLPPLMKRLEEVLRLRTTFEELVSLCTDKALTASCFDVFDRVQPLQYNPYTANAWQRTVDEFEALLAPIEAQAGANLRERTATVISKPTTALRYLQQYRALLKRPAISRVLSGERDTLLAQIMAQIDQLGSDFENRANEDAPCGKNLSAKVNYIVWGTMLTNRITTILSLATTVLDDLPGFGGLKKAGDQVLQKIHGTITEHIRSWQEDVEENLSTSESSLKLSGRLMEIDKAGILTVNYSEFLVTLLRDVRQLTELNATDPGSKQRAPWVPPRVLQVALEAEKYYRYGVTLKKVANFYNNMESQIIDEQKPMLLDALVAFEDIVRRPGVKSAAASAKTTTSKQKPVDVTWNNLEECEEYVRQLQQAADALSVENRKLRRAHDKVSEELVVLMDVDLLRYPEKWKDKFDTIKAFVTTTVKKYDPSLTKKWLLFWDYQLYKVLEAGYQIGLESLNENLPEIKVELVFPQRGALAFKPPIEDLRANYYKAMKKFIGRPAMFKGFANPHVFASMCDMNAANIVQVYKNGEHLFAKLEHVTKDYDQWTYLTHASDLDAMLESMLGDVNDWDVNLKALKAKRKDSDKIPDFVKVDCISVSLVPFKSSLDEYLSRLQDSLLLSLRKSLTSHLKLVEDFLDSSMDKLNKRPHSIEEIGQAKTEWKAIDGHKPSFQALVLKAEKKKTLLLSSAGGSIDTSDVVFRLSQLPSKWENFEIALEAFNDMIEEQRESLKGEIEAKIIECNQEIEKFSQRWNTLKPVDVTTWDDDAVKKIYDAMVEWREQFNEIRGDASLPFPVATSVPALESDIARVELNWSMYKEYNAEVEVIAQQDWITFREKIFDLADVATKWSDKLKPLDHTGVVDRILDHCGHIKRAMPTLKMCRGDPFKEEHWTQLFHKLGVAKGVSLVQLTVGHFLQCLDVLEAQATLQFVKVLHARAQGEVTIRDALQELRAWTQTAELALLLHEQDGKTCCIIKDWKDITLQLGDNQSLLASLKESQFFKPFADQASQYETKMALLDQCLVQLNLIQRKWVYLEPIFGKGALPSEASRFKRVDDEFRDIMRSVETDPKLFNLADEMLFPQLQDRLTTMVDQLERCQKALADFLEEKRSRFPRFYFIGDEDLLEILGQSQNPAVIQTHLKKLYQGIHRVEFSEKKDQIVAMCSSAQEKVVLNSPVTITSAVEEWLEALTGEMRKTLKLLVVKAAGTASPDYAEYPSQVLCLAEQIRFNVQCEAAIKNGTVPDLKAMLQDTLRELTSLDLSQEPLMHLKVKALVLDLVHHIDVCDQLVNTRTLTDWLWQKQLRFYLDKHNQCVIKMNDAVFAYTYEYQGNAPKLVHTPLTDKCYLTLTQGMHMGFGGNPYGPAGTGKTESVKALGGQFGRQVLVFNCDEGIDFQSMGRIFIGLVKCGAWGCFDEFNRLKEDQLSAISQQIQLIQDAIKNHVTSITLLNRHVDVDFNAGIFVTLNPAGKGYGGRSKLPDNLKALFRPVAMGRPDNNLIAEVVLSSEGFGEAKDIASKVVSLYTLSGQLLTPQQHYDWGLRALKAVLSTAGKLLQLAKKQVSGRMTSAQETEILIKAVRINTLSKLTFGDSQRFLALIGDVFPGIASADISGGDLEAAIRDVMEKKPFSCQVDDLQIRKMLQLKESLDQRMGCVVVGPSGSGKSTVWQVLQTAMVQCGQLVKTHVMNPKSMPRERLLGHMDLDTREWHDGVLTDAARKVVKEPETTRSWIVCDGDVDPEWIESLNSVLDDNHLLTLPNGERINFGPNVNFIFETHDLRFASPATISRMGMIFLSDEDMDMKRLVSKWLKTQPDSANLSKWIDELFVLALDEVARFDKTVATTTVGTIMNGLSHVTGSATRSEFVVALIRGLGANLSMAHRVAFAKSVFLFANERPPDISAPLDCFCSGSTFSAYETKRATYDDSSAVISSTSVIQTVSMQRGLHTVAPWVDKMTPFILVGPQGAGKNMLIRQAFLATKGTSFCVLHCNAQTTADHVIAKIAQSCSLFSTNKGRVYRPREGDRLGLYLKDINLPKPDQYDTCMLIAFLQQLITFEGFYDPNLEFLGIERIQIVASMNAATTVGRHVLSTRFTAIVRVAYMDYPTGDELTAVYSTFLEAVSALQDATNRDKLARSMVELYESIRAKFSVDDHRHYLFTPRDLTRWTFGLLRYDLAGEEVLDVLAYEARRLFRDRLVDADSKSKFDAALNTILKTHWRHHAKLQDAYFTSLGQKRPDDELALVPLRRMATEDFSQVMAQGIVLYEREEKELHMLLFDEILDHVAMVDRILSEAGGSMLLIGQSGVGRRTATTLIAHMLGYELFTPNLTRNYTASGFKADLKTVLVSAGVEGQHTVLYLEDHHFVEDAILELTNSLLSAGEVPGLYTHEELEPLLGPLKEKMMESTIAYRTVYEFFVARVQTFLHIVLGMDSRHGQFVRRCESNPALYTRCTIVWMGEWSASSLKKIPEMLLTSSELLQDEVQKVFLLNMVHLIYESVQSDGATPREYISFLQTWQDLYTEKSKQLVTEVKHLKSGLSKLVEASTTVDELSRSAGIKKKELSAAQVSADEAMDEIKHALDRASGNRREVEDLKKQLAKAEEATNGRKREIEDELSEITPVLESAKQAVGNIKSDNINEIRSLKMPPEPIHDVLSAVLMLLGIQDTSWNSMKKFLGNRGVKEDIQNYDTRRITPDISKAVTKLLKAKSSSFEHENIYRVSVAAAPLATWVKANMKYSVVIAKIEPLEADLAEAKRSLEASQARLLSCEGELKAIDVKVDEMKHLFGEKTKEAEILRVGLERAESTLQKAQGLLGKLGGEQTRWSAQVKELENRVVELPMKLLMASGFTIFLGQCSETKRLAVSKSWDAAMESSTSFEYRKLMSSESELLTWKSMGLPADNLSMENGLVVHYTKERTPFIIDPANAATGWLQAHLAKDTTRPLSVVQSQEPRFVSLVEQAVRFGKTLVVLEVDYVEPYLYPLIRRDLTHQGPRFVVHLGDKDIDYNDNFRMVLVTRNPDPELPPDAQAIVNVVNFTVTKSGLEGQLLGVTIQNEQPELEAQKSELLRSEEEFKVQLAALEKQLLEALATSEGDILDNTTLIESLTRTKSTSADIESALKKSAVKSEELDEQRAIYAPFARDGARLFFLVKALHSVNHMYRFSLASFIGLFRSTLTTKMDVGNVKERITRLSPMLETKVLMFVGRSLFKEHRPMFGLHLIHGMHPEAFEDNEWEYFVGDLLSDIKKETALPDWVPPDRRDSYNLFVDTFPKLAAQVKFDSSDVWLRWSKAIDCEVAFHPKVDKALSAFQRVVLVQALRPDRLQTAIHNFICTLLKVKTLTPPSLDLKDLCMTEASSVTPVLLITTAGADPSKELEEVATEIVGRDHYFGVAMGGGQQEKALALLRSTADNGEWLCLQNLHLVVAWLVVLEKELNGLTPHRKFRLWCTTESHDAFPLILLEQSLKVTFESPPGLKKNLQRTYATFQIDGPASPQRMQLLFLLAFFHSLLQERRTYMPQGWTKFYEFSFGDLRAGLNVMESLSQAKDMDWDTIHGLMENAIYGGRIDNPYDLRVLRCYLQMYFGNDVLSGKTSLCKGVKIPASDQRADFAALIDHLPDHDPPRMFGLPDNIERSVQRTASSAVIAQLRTLTSSEQASSKFDREKWRGLLGPLIENWGKLTSSFNLDHNTTASGIPKDKVVTPVEAFVAMENAAATDLASSVNQSLQSLKKVIYGTGLLTPAIQTIAAALLVGQVPSDWSNRWEASEVVQVWLRSLALRKRALNEWKEDCAKGTLLSRPLDLSDVLQPGTFLNALRQQAARALKCSMDGMKLMSCWEKDKTTSGSIEWFAIGGMLLQGASFEGGTLQEPTSDGQELISVPTCYVAYTRDEEREPYAKDTYIKVPLYYSTSRERMLVEISLPVAGDPSRWIIGGVALFLGEFSDSDIAYLQSVLPGTTEAGFFEWLRTLDCTQVKVHSLQEGTIAFPRIPVLRVEGHLGITQLLETGLLNLLNYASLMATNATRFIKAAGKGKTLLEFGLRRAQGPDGGISASRYSYMAGFHGTSNVLAGKLFGIPIKGTHAHAFVQAHRDLDDVKVPFIGKDNLKELTLAYRAKLGFLDTNDSGVPNFLCVALALHELGYKPVGIRLDSGDLAYLSKEARRMFVTTAEAFKLDAFKTLTIVASNDINEAVLNSLNEQGHEIDSYGIGTHLVTCQAQPALGMVYKLVQIAGQPRIKLSQEPSKVTIPGRKKAFRLKGANGSPILDLLMGCEEADPVPGVKMLCRHPFDEMVRVNVTPSAVVPLHSLVWDGENGGIVGDLPSLEDIRSYVKDQVATMREDIMRPLNATPYKVSVTKSLYDFTHVLWEKEFPVRDLH</sequence>
<comment type="pathway">
    <text evidence="3">Cofactor biosynthesis; NAD(+) biosynthesis.</text>
</comment>
<dbReference type="GO" id="GO:0004516">
    <property type="term" value="F:nicotinate phosphoribosyltransferase activity"/>
    <property type="evidence" value="ECO:0007669"/>
    <property type="project" value="InterPro"/>
</dbReference>
<dbReference type="FunFam" id="3.40.50.300:FF:001685">
    <property type="entry name" value="Dynein heavy chain, putative"/>
    <property type="match status" value="1"/>
</dbReference>
<organism evidence="24 25">
    <name type="scientific">Aphanomyces astaci</name>
    <name type="common">Crayfish plague agent</name>
    <dbReference type="NCBI Taxonomy" id="112090"/>
    <lineage>
        <taxon>Eukaryota</taxon>
        <taxon>Sar</taxon>
        <taxon>Stramenopiles</taxon>
        <taxon>Oomycota</taxon>
        <taxon>Saprolegniomycetes</taxon>
        <taxon>Saprolegniales</taxon>
        <taxon>Verrucalvaceae</taxon>
        <taxon>Aphanomyces</taxon>
    </lineage>
</organism>
<dbReference type="GO" id="GO:0005930">
    <property type="term" value="C:axoneme"/>
    <property type="evidence" value="ECO:0007669"/>
    <property type="project" value="UniProtKB-SubCell"/>
</dbReference>
<evidence type="ECO:0000256" key="4">
    <source>
        <dbReference type="ARBA" id="ARBA00008887"/>
    </source>
</evidence>
<dbReference type="InterPro" id="IPR040727">
    <property type="entry name" value="NAPRTase_N"/>
</dbReference>
<feature type="coiled-coil region" evidence="22">
    <location>
        <begin position="3392"/>
        <end position="3419"/>
    </location>
</feature>
<dbReference type="InterPro" id="IPR027417">
    <property type="entry name" value="P-loop_NTPase"/>
</dbReference>
<dbReference type="InterPro" id="IPR035699">
    <property type="entry name" value="AAA_6"/>
</dbReference>
<dbReference type="InterPro" id="IPR013785">
    <property type="entry name" value="Aldolase_TIM"/>
</dbReference>
<dbReference type="PANTHER" id="PTHR45703">
    <property type="entry name" value="DYNEIN HEAVY CHAIN"/>
    <property type="match status" value="1"/>
</dbReference>
<dbReference type="Pfam" id="PF03028">
    <property type="entry name" value="Dynein_heavy"/>
    <property type="match status" value="1"/>
</dbReference>
<keyword evidence="16" id="KW-0969">Cilium</keyword>
<dbReference type="GO" id="GO:0005886">
    <property type="term" value="C:plasma membrane"/>
    <property type="evidence" value="ECO:0007669"/>
    <property type="project" value="UniProtKB-SubCell"/>
</dbReference>
<evidence type="ECO:0000256" key="2">
    <source>
        <dbReference type="ARBA" id="ARBA00004430"/>
    </source>
</evidence>
<keyword evidence="6" id="KW-0217">Developmental protein</keyword>
<comment type="similarity">
    <text evidence="4">Belongs to the dynein heavy chain family.</text>
</comment>
<dbReference type="InterPro" id="IPR024743">
    <property type="entry name" value="Dynein_HC_stalk"/>
</dbReference>
<dbReference type="Pfam" id="PF18199">
    <property type="entry name" value="Dynein_C"/>
    <property type="match status" value="1"/>
</dbReference>
<comment type="subcellular location">
    <subcellularLocation>
        <location evidence="1">Cell membrane</location>
        <topology evidence="1">Peripheral membrane protein</topology>
    </subcellularLocation>
    <subcellularLocation>
        <location evidence="2">Cytoplasm</location>
        <location evidence="2">Cytoskeleton</location>
        <location evidence="2">Cilium axoneme</location>
    </subcellularLocation>
</comment>
<evidence type="ECO:0000256" key="9">
    <source>
        <dbReference type="ARBA" id="ARBA00022642"/>
    </source>
</evidence>
<dbReference type="GO" id="GO:0007018">
    <property type="term" value="P:microtubule-based movement"/>
    <property type="evidence" value="ECO:0007669"/>
    <property type="project" value="InterPro"/>
</dbReference>
<dbReference type="FunFam" id="3.40.50.300:FF:000706">
    <property type="entry name" value="Cytoplasmic dynein 2 heavy chain 1"/>
    <property type="match status" value="1"/>
</dbReference>
<dbReference type="Pfam" id="PF17956">
    <property type="entry name" value="NAPRTase_C"/>
    <property type="match status" value="1"/>
</dbReference>
<evidence type="ECO:0000313" key="24">
    <source>
        <dbReference type="EMBL" id="RHZ19344.1"/>
    </source>
</evidence>
<keyword evidence="19" id="KW-0206">Cytoskeleton</keyword>
<dbReference type="InterPro" id="IPR036068">
    <property type="entry name" value="Nicotinate_pribotase-like_C"/>
</dbReference>
<dbReference type="FunFam" id="1.20.920.20:FF:000002">
    <property type="entry name" value="Cytoplasmic dynein 1 heavy chain"/>
    <property type="match status" value="1"/>
</dbReference>
<evidence type="ECO:0000256" key="19">
    <source>
        <dbReference type="ARBA" id="ARBA00023212"/>
    </source>
</evidence>
<evidence type="ECO:0000256" key="18">
    <source>
        <dbReference type="ARBA" id="ARBA00023175"/>
    </source>
</evidence>
<comment type="caution">
    <text evidence="24">The sequence shown here is derived from an EMBL/GenBank/DDBJ whole genome shotgun (WGS) entry which is preliminary data.</text>
</comment>
<keyword evidence="12" id="KW-0970">Cilium biogenesis/degradation</keyword>
<dbReference type="InterPro" id="IPR054354">
    <property type="entry name" value="DYNC2H1-like_lid"/>
</dbReference>
<keyword evidence="8" id="KW-0963">Cytoplasm</keyword>
<name>A0A418EVD1_APHAT</name>
<dbReference type="InterPro" id="IPR006405">
    <property type="entry name" value="Nic_PRibTrfase_pncB"/>
</dbReference>
<evidence type="ECO:0000259" key="23">
    <source>
        <dbReference type="SMART" id="SM00382"/>
    </source>
</evidence>
<dbReference type="InterPro" id="IPR024317">
    <property type="entry name" value="Dynein_heavy_chain_D4_dom"/>
</dbReference>
<dbReference type="Gene3D" id="3.20.20.70">
    <property type="entry name" value="Aldolase class I"/>
    <property type="match status" value="1"/>
</dbReference>
<dbReference type="InterPro" id="IPR003593">
    <property type="entry name" value="AAA+_ATPase"/>
</dbReference>
<evidence type="ECO:0000256" key="16">
    <source>
        <dbReference type="ARBA" id="ARBA00023069"/>
    </source>
</evidence>
<dbReference type="SUPFAM" id="SSF51690">
    <property type="entry name" value="Nicotinate/Quinolinate PRTase C-terminal domain-like"/>
    <property type="match status" value="1"/>
</dbReference>
<dbReference type="Gene3D" id="1.10.8.710">
    <property type="match status" value="1"/>
</dbReference>
<dbReference type="InterPro" id="IPR041228">
    <property type="entry name" value="Dynein_C"/>
</dbReference>
<dbReference type="FunFam" id="3.40.50.300:FF:001810">
    <property type="entry name" value="Cytoplasmic dynein 2 heavy chain 1"/>
    <property type="match status" value="1"/>
</dbReference>
<dbReference type="VEuPathDB" id="FungiDB:H257_00859"/>
<evidence type="ECO:0000256" key="12">
    <source>
        <dbReference type="ARBA" id="ARBA00022794"/>
    </source>
</evidence>
<dbReference type="GO" id="GO:0008569">
    <property type="term" value="F:minus-end-directed microtubule motor activity"/>
    <property type="evidence" value="ECO:0007669"/>
    <property type="project" value="InterPro"/>
</dbReference>
<dbReference type="InterPro" id="IPR026983">
    <property type="entry name" value="DHC"/>
</dbReference>
<evidence type="ECO:0000256" key="3">
    <source>
        <dbReference type="ARBA" id="ARBA00004790"/>
    </source>
</evidence>
<dbReference type="InterPro" id="IPR042228">
    <property type="entry name" value="Dynein_linker_3"/>
</dbReference>
<keyword evidence="14" id="KW-0243">Dynein</keyword>
<dbReference type="Pfam" id="PF12780">
    <property type="entry name" value="AAA_8"/>
    <property type="match status" value="1"/>
</dbReference>
<dbReference type="InterPro" id="IPR013602">
    <property type="entry name" value="Dynein_heavy_linker"/>
</dbReference>
<dbReference type="UniPathway" id="UPA00253"/>
<dbReference type="Pfam" id="PF18198">
    <property type="entry name" value="AAA_lid_11"/>
    <property type="match status" value="1"/>
</dbReference>
<dbReference type="EMBL" id="QUTH01003444">
    <property type="protein sequence ID" value="RHZ19344.1"/>
    <property type="molecule type" value="Genomic_DNA"/>
</dbReference>
<feature type="coiled-coil region" evidence="22">
    <location>
        <begin position="1059"/>
        <end position="1090"/>
    </location>
</feature>
<dbReference type="Gene3D" id="1.10.8.720">
    <property type="entry name" value="Region D6 of dynein motor"/>
    <property type="match status" value="1"/>
</dbReference>
<evidence type="ECO:0000256" key="20">
    <source>
        <dbReference type="ARBA" id="ARBA00023273"/>
    </source>
</evidence>
<feature type="domain" description="AAA+ ATPase" evidence="23">
    <location>
        <begin position="1985"/>
        <end position="2207"/>
    </location>
</feature>
<dbReference type="SUPFAM" id="SSF54675">
    <property type="entry name" value="Nicotinate/Quinolinate PRTase N-terminal domain-like"/>
    <property type="match status" value="1"/>
</dbReference>
<dbReference type="VEuPathDB" id="FungiDB:H257_00861"/>
<feature type="domain" description="AAA+ ATPase" evidence="23">
    <location>
        <begin position="2288"/>
        <end position="2677"/>
    </location>
</feature>
<reference evidence="24 25" key="1">
    <citation type="submission" date="2018-08" db="EMBL/GenBank/DDBJ databases">
        <title>Aphanomyces genome sequencing and annotation.</title>
        <authorList>
            <person name="Minardi D."/>
            <person name="Oidtmann B."/>
            <person name="Van Der Giezen M."/>
            <person name="Studholme D.J."/>
        </authorList>
    </citation>
    <scope>NUCLEOTIDE SEQUENCE [LARGE SCALE GENOMIC DNA]</scope>
    <source>
        <strain evidence="24 25">Da</strain>
    </source>
</reference>
<dbReference type="Pfam" id="PF08385">
    <property type="entry name" value="DHC_N1"/>
    <property type="match status" value="1"/>
</dbReference>
<comment type="similarity">
    <text evidence="5">Belongs to the NAPRTase family.</text>
</comment>
<dbReference type="GO" id="GO:0005524">
    <property type="term" value="F:ATP binding"/>
    <property type="evidence" value="ECO:0007669"/>
    <property type="project" value="UniProtKB-KW"/>
</dbReference>
<keyword evidence="18" id="KW-0505">Motor protein</keyword>
<dbReference type="InterPro" id="IPR042219">
    <property type="entry name" value="AAA_lid_11_sf"/>
</dbReference>
<evidence type="ECO:0000256" key="13">
    <source>
        <dbReference type="ARBA" id="ARBA00022840"/>
    </source>
</evidence>
<keyword evidence="20" id="KW-0966">Cell projection</keyword>
<keyword evidence="9" id="KW-0662">Pyridine nucleotide biosynthesis</keyword>
<dbReference type="Pfam" id="PF08393">
    <property type="entry name" value="DHC_N2"/>
    <property type="match status" value="1"/>
</dbReference>
<dbReference type="InterPro" id="IPR043157">
    <property type="entry name" value="Dynein_AAA1S"/>
</dbReference>
<dbReference type="Gene3D" id="1.10.8.1220">
    <property type="match status" value="1"/>
</dbReference>
<dbReference type="GO" id="GO:0030030">
    <property type="term" value="P:cell projection organization"/>
    <property type="evidence" value="ECO:0007669"/>
    <property type="project" value="UniProtKB-KW"/>
</dbReference>
<dbReference type="Gene3D" id="1.20.58.1120">
    <property type="match status" value="1"/>
</dbReference>
<dbReference type="InterPro" id="IPR049400">
    <property type="entry name" value="DYNC2H1_AAA_dom"/>
</dbReference>
<keyword evidence="17" id="KW-0472">Membrane</keyword>
<dbReference type="InterPro" id="IPR041525">
    <property type="entry name" value="N/Namide_PRibTrfase"/>
</dbReference>
<dbReference type="PANTHER" id="PTHR45703:SF22">
    <property type="entry name" value="DYNEIN CYTOPLASMIC 2 HEAVY CHAIN 1"/>
    <property type="match status" value="1"/>
</dbReference>
<evidence type="ECO:0000256" key="22">
    <source>
        <dbReference type="SAM" id="Coils"/>
    </source>
</evidence>
<evidence type="ECO:0000313" key="25">
    <source>
        <dbReference type="Proteomes" id="UP000285430"/>
    </source>
</evidence>
<feature type="coiled-coil region" evidence="22">
    <location>
        <begin position="2904"/>
        <end position="2941"/>
    </location>
</feature>
<dbReference type="FunFam" id="3.40.50.300:FF:000071">
    <property type="entry name" value="Cytoplasmic dynein heavy chain 1"/>
    <property type="match status" value="1"/>
</dbReference>
<dbReference type="Pfam" id="PF17767">
    <property type="entry name" value="NAPRTase_N"/>
    <property type="match status" value="1"/>
</dbReference>
<dbReference type="Pfam" id="PF12781">
    <property type="entry name" value="AAA_9"/>
    <property type="match status" value="1"/>
</dbReference>
<dbReference type="Pfam" id="PF22597">
    <property type="entry name" value="DYN_lid"/>
    <property type="match status" value="1"/>
</dbReference>
<evidence type="ECO:0000256" key="7">
    <source>
        <dbReference type="ARBA" id="ARBA00022475"/>
    </source>
</evidence>
<dbReference type="GO" id="GO:0051959">
    <property type="term" value="F:dynein light intermediate chain binding"/>
    <property type="evidence" value="ECO:0007669"/>
    <property type="project" value="InterPro"/>
</dbReference>
<proteinExistence type="inferred from homology"/>
<dbReference type="FunFam" id="1.20.920.30:FF:000006">
    <property type="entry name" value="Cytoplasmic dynein 2 heavy chain 1"/>
    <property type="match status" value="1"/>
</dbReference>
<dbReference type="InterPro" id="IPR041658">
    <property type="entry name" value="AAA_lid_11"/>
</dbReference>
<dbReference type="Gene3D" id="1.20.920.30">
    <property type="match status" value="1"/>
</dbReference>
<dbReference type="Gene3D" id="3.40.50.300">
    <property type="entry name" value="P-loop containing nucleotide triphosphate hydrolases"/>
    <property type="match status" value="5"/>
</dbReference>
<dbReference type="GO" id="GO:0030286">
    <property type="term" value="C:dynein complex"/>
    <property type="evidence" value="ECO:0007669"/>
    <property type="project" value="UniProtKB-KW"/>
</dbReference>
<dbReference type="Gene3D" id="1.20.140.100">
    <property type="entry name" value="Dynein heavy chain, N-terminal domain 2"/>
    <property type="match status" value="1"/>
</dbReference>
<dbReference type="NCBIfam" id="TIGR01513">
    <property type="entry name" value="NAPRTase_put"/>
    <property type="match status" value="1"/>
</dbReference>